<dbReference type="InterPro" id="IPR050953">
    <property type="entry name" value="N4_N6_ade-DNA_methylase"/>
</dbReference>
<evidence type="ECO:0000256" key="4">
    <source>
        <dbReference type="ARBA" id="ARBA00022691"/>
    </source>
</evidence>
<dbReference type="PANTHER" id="PTHR33841:SF1">
    <property type="entry name" value="DNA METHYLTRANSFERASE A"/>
    <property type="match status" value="1"/>
</dbReference>
<gene>
    <name evidence="7" type="ORF">HAP41_0000001485</name>
</gene>
<dbReference type="InterPro" id="IPR002052">
    <property type="entry name" value="DNA_methylase_N6_adenine_CS"/>
</dbReference>
<evidence type="ECO:0000256" key="5">
    <source>
        <dbReference type="ARBA" id="ARBA00047942"/>
    </source>
</evidence>
<organism evidence="7 8">
    <name type="scientific">Bradyrhizobium barranii subsp. apii</name>
    <dbReference type="NCBI Taxonomy" id="2819348"/>
    <lineage>
        <taxon>Bacteria</taxon>
        <taxon>Pseudomonadati</taxon>
        <taxon>Pseudomonadota</taxon>
        <taxon>Alphaproteobacteria</taxon>
        <taxon>Hyphomicrobiales</taxon>
        <taxon>Nitrobacteraceae</taxon>
        <taxon>Bradyrhizobium</taxon>
        <taxon>Bradyrhizobium barranii</taxon>
    </lineage>
</organism>
<dbReference type="GO" id="GO:0032259">
    <property type="term" value="P:methylation"/>
    <property type="evidence" value="ECO:0007669"/>
    <property type="project" value="UniProtKB-KW"/>
</dbReference>
<dbReference type="PANTHER" id="PTHR33841">
    <property type="entry name" value="DNA METHYLTRANSFERASE YEEA-RELATED"/>
    <property type="match status" value="1"/>
</dbReference>
<dbReference type="GO" id="GO:0003676">
    <property type="term" value="F:nucleic acid binding"/>
    <property type="evidence" value="ECO:0007669"/>
    <property type="project" value="InterPro"/>
</dbReference>
<dbReference type="Proteomes" id="UP000551709">
    <property type="component" value="Chromosome"/>
</dbReference>
<dbReference type="PRINTS" id="PR00507">
    <property type="entry name" value="N12N6MTFRASE"/>
</dbReference>
<comment type="catalytic activity">
    <reaction evidence="5">
        <text>a 2'-deoxyadenosine in DNA + S-adenosyl-L-methionine = an N(6)-methyl-2'-deoxyadenosine in DNA + S-adenosyl-L-homocysteine + H(+)</text>
        <dbReference type="Rhea" id="RHEA:15197"/>
        <dbReference type="Rhea" id="RHEA-COMP:12418"/>
        <dbReference type="Rhea" id="RHEA-COMP:12419"/>
        <dbReference type="ChEBI" id="CHEBI:15378"/>
        <dbReference type="ChEBI" id="CHEBI:57856"/>
        <dbReference type="ChEBI" id="CHEBI:59789"/>
        <dbReference type="ChEBI" id="CHEBI:90615"/>
        <dbReference type="ChEBI" id="CHEBI:90616"/>
        <dbReference type="EC" id="2.1.1.72"/>
    </reaction>
</comment>
<dbReference type="InterPro" id="IPR029063">
    <property type="entry name" value="SAM-dependent_MTases_sf"/>
</dbReference>
<dbReference type="GO" id="GO:0009007">
    <property type="term" value="F:site-specific DNA-methyltransferase (adenine-specific) activity"/>
    <property type="evidence" value="ECO:0007669"/>
    <property type="project" value="UniProtKB-EC"/>
</dbReference>
<dbReference type="GO" id="GO:0006304">
    <property type="term" value="P:DNA modification"/>
    <property type="evidence" value="ECO:0007669"/>
    <property type="project" value="InterPro"/>
</dbReference>
<dbReference type="EMBL" id="CP096255">
    <property type="protein sequence ID" value="UPT87862.1"/>
    <property type="molecule type" value="Genomic_DNA"/>
</dbReference>
<dbReference type="AlphaFoldDB" id="A0A8T5V2S4"/>
<evidence type="ECO:0000259" key="6">
    <source>
        <dbReference type="Pfam" id="PF07669"/>
    </source>
</evidence>
<evidence type="ECO:0000256" key="3">
    <source>
        <dbReference type="ARBA" id="ARBA00022679"/>
    </source>
</evidence>
<keyword evidence="3" id="KW-0808">Transferase</keyword>
<dbReference type="PROSITE" id="PS00092">
    <property type="entry name" value="N6_MTASE"/>
    <property type="match status" value="1"/>
</dbReference>
<dbReference type="SUPFAM" id="SSF53335">
    <property type="entry name" value="S-adenosyl-L-methionine-dependent methyltransferases"/>
    <property type="match status" value="1"/>
</dbReference>
<dbReference type="RefSeq" id="WP_166063060.1">
    <property type="nucleotide sequence ID" value="NZ_CP096255.1"/>
</dbReference>
<name>A0A8T5V2S4_9BRAD</name>
<evidence type="ECO:0000313" key="7">
    <source>
        <dbReference type="EMBL" id="UPT87862.1"/>
    </source>
</evidence>
<dbReference type="EC" id="2.1.1.72" evidence="1"/>
<dbReference type="InterPro" id="IPR011639">
    <property type="entry name" value="MethylTrfase_TaqI-like_dom"/>
</dbReference>
<sequence length="547" mass="61548">MEGKAEARLEAERPWQADLCQFFTRDKVVELCLRHVAFPENLLTMRLLEPAAGQGAFFLPLLPRLVEACRTQKKTMDLLRPVIRAYEIDGEVATNLRRQCATTLEELDVPRAKAMEIAQCWIRNEDFLEARPRQRFTHIVSNPPYIRWDSIPAALRDVYKTRFNSFKQRADLYVAFIEHALGLLEPYGQLAFLCPGTWTRNVYGNAIREAFTSQGQLKTIIDFSDVDSFETSADAYPHFFVFQKDSAGPTQISSMIGFDRIERSGNAVVRTFSPSASPLLLTRDFAAQKAVKAARRRFPKLEDVGCTIRVGSATGCNNVFLGSAKDIAIERSRLLPFVNASSIHNGKVRWVGTQIVNVFDKNGKVVKLSKFPRMAAYLQKNKKQLQSRAKASQSKVWWRTIDSLHPDWYASPKLLVVDVSALPVIGIDTTGYCAGSGVYQIKSDEWPLADLLTFLSAGVLGLFVATLSAGATAGFHRFQKSQIAAVHMPRWPELASDWKAKFKVARKEKNGRAVLKLVAELYECEASLLENYVARDWDALCSKRPKK</sequence>
<protein>
    <recommendedName>
        <fullName evidence="1">site-specific DNA-methyltransferase (adenine-specific)</fullName>
        <ecNumber evidence="1">2.1.1.72</ecNumber>
    </recommendedName>
</protein>
<feature type="domain" description="Type II methyltransferase M.TaqI-like" evidence="6">
    <location>
        <begin position="124"/>
        <end position="229"/>
    </location>
</feature>
<evidence type="ECO:0000256" key="2">
    <source>
        <dbReference type="ARBA" id="ARBA00022603"/>
    </source>
</evidence>
<accession>A0A8T5V2S4</accession>
<dbReference type="Pfam" id="PF07669">
    <property type="entry name" value="Eco57I"/>
    <property type="match status" value="1"/>
</dbReference>
<proteinExistence type="predicted"/>
<reference evidence="7" key="2">
    <citation type="submission" date="2022-04" db="EMBL/GenBank/DDBJ databases">
        <authorList>
            <person name="Bromfield E.S.P."/>
            <person name="Cloutier S."/>
        </authorList>
    </citation>
    <scope>NUCLEOTIDE SEQUENCE</scope>
    <source>
        <strain evidence="7">1S5</strain>
    </source>
</reference>
<keyword evidence="4" id="KW-0949">S-adenosyl-L-methionine</keyword>
<evidence type="ECO:0000313" key="8">
    <source>
        <dbReference type="Proteomes" id="UP000551709"/>
    </source>
</evidence>
<keyword evidence="2 7" id="KW-0489">Methyltransferase</keyword>
<reference evidence="7" key="1">
    <citation type="journal article" date="2017" name="Syst. Appl. Microbiol.">
        <title>Soybeans inoculated with root zone soils of Canadian native legumes harbour diverse and novel Bradyrhizobium spp. that possess agricultural potential.</title>
        <authorList>
            <person name="Bromfield E.S.P."/>
            <person name="Cloutier S."/>
            <person name="Tambong J.T."/>
            <person name="Tran Thi T.V."/>
        </authorList>
    </citation>
    <scope>NUCLEOTIDE SEQUENCE</scope>
    <source>
        <strain evidence="7">1S5</strain>
    </source>
</reference>
<evidence type="ECO:0000256" key="1">
    <source>
        <dbReference type="ARBA" id="ARBA00011900"/>
    </source>
</evidence>
<dbReference type="Gene3D" id="3.40.50.150">
    <property type="entry name" value="Vaccinia Virus protein VP39"/>
    <property type="match status" value="1"/>
</dbReference>